<reference evidence="2" key="1">
    <citation type="journal article" date="2022" name="bioRxiv">
        <title>Sequencing and chromosome-scale assembly of the giantPleurodeles waltlgenome.</title>
        <authorList>
            <person name="Brown T."/>
            <person name="Elewa A."/>
            <person name="Iarovenko S."/>
            <person name="Subramanian E."/>
            <person name="Araus A.J."/>
            <person name="Petzold A."/>
            <person name="Susuki M."/>
            <person name="Suzuki K.-i.T."/>
            <person name="Hayashi T."/>
            <person name="Toyoda A."/>
            <person name="Oliveira C."/>
            <person name="Osipova E."/>
            <person name="Leigh N.D."/>
            <person name="Simon A."/>
            <person name="Yun M.H."/>
        </authorList>
    </citation>
    <scope>NUCLEOTIDE SEQUENCE</scope>
    <source>
        <strain evidence="2">20211129_DDA</strain>
        <tissue evidence="2">Liver</tissue>
    </source>
</reference>
<comment type="caution">
    <text evidence="2">The sequence shown here is derived from an EMBL/GenBank/DDBJ whole genome shotgun (WGS) entry which is preliminary data.</text>
</comment>
<proteinExistence type="predicted"/>
<evidence type="ECO:0000256" key="1">
    <source>
        <dbReference type="SAM" id="MobiDB-lite"/>
    </source>
</evidence>
<sequence>MAGGRSSNKNSGKLVRQLLFSEALLNAKVPPRPGGAAGCPAPHHDRLSSGVHHGPHLPGDLGGGSQTGWAGQCYCLIDCGNKIHPFGHWRLPVPCDGTATMGDNGRSPRRFLPGSGPGTPVSLQQMTELEDRSQRDNIRFLGLPENIEGVDIHSFLWEMLPKHNGITFDPPLEFQRAHRVGPKRSDEATHPRLIIACLRQLIQRARTQ</sequence>
<evidence type="ECO:0000313" key="2">
    <source>
        <dbReference type="EMBL" id="KAJ1218214.1"/>
    </source>
</evidence>
<dbReference type="Gene3D" id="3.30.70.1820">
    <property type="entry name" value="L1 transposable element, RRM domain"/>
    <property type="match status" value="1"/>
</dbReference>
<dbReference type="EMBL" id="JANPWB010000001">
    <property type="protein sequence ID" value="KAJ1218214.1"/>
    <property type="molecule type" value="Genomic_DNA"/>
</dbReference>
<gene>
    <name evidence="2" type="ORF">NDU88_005797</name>
</gene>
<name>A0AAV7X2B0_PLEWA</name>
<keyword evidence="3" id="KW-1185">Reference proteome</keyword>
<evidence type="ECO:0000313" key="3">
    <source>
        <dbReference type="Proteomes" id="UP001066276"/>
    </source>
</evidence>
<dbReference type="Proteomes" id="UP001066276">
    <property type="component" value="Chromosome 1_1"/>
</dbReference>
<organism evidence="2 3">
    <name type="scientific">Pleurodeles waltl</name>
    <name type="common">Iberian ribbed newt</name>
    <dbReference type="NCBI Taxonomy" id="8319"/>
    <lineage>
        <taxon>Eukaryota</taxon>
        <taxon>Metazoa</taxon>
        <taxon>Chordata</taxon>
        <taxon>Craniata</taxon>
        <taxon>Vertebrata</taxon>
        <taxon>Euteleostomi</taxon>
        <taxon>Amphibia</taxon>
        <taxon>Batrachia</taxon>
        <taxon>Caudata</taxon>
        <taxon>Salamandroidea</taxon>
        <taxon>Salamandridae</taxon>
        <taxon>Pleurodelinae</taxon>
        <taxon>Pleurodeles</taxon>
    </lineage>
</organism>
<protein>
    <submittedName>
        <fullName evidence="2">Uncharacterized protein</fullName>
    </submittedName>
</protein>
<feature type="region of interest" description="Disordered" evidence="1">
    <location>
        <begin position="31"/>
        <end position="57"/>
    </location>
</feature>
<accession>A0AAV7X2B0</accession>
<dbReference type="AlphaFoldDB" id="A0AAV7X2B0"/>